<evidence type="ECO:0000313" key="2">
    <source>
        <dbReference type="Proteomes" id="UP000266305"/>
    </source>
</evidence>
<proteinExistence type="predicted"/>
<name>A0AAX1UN85_CERSP</name>
<dbReference type="SUPFAM" id="SSF56784">
    <property type="entry name" value="HAD-like"/>
    <property type="match status" value="1"/>
</dbReference>
<dbReference type="Pfam" id="PF13242">
    <property type="entry name" value="Hydrolase_like"/>
    <property type="match status" value="1"/>
</dbReference>
<organism evidence="1 2">
    <name type="scientific">Cereibacter sphaeroides</name>
    <name type="common">Rhodobacter sphaeroides</name>
    <dbReference type="NCBI Taxonomy" id="1063"/>
    <lineage>
        <taxon>Bacteria</taxon>
        <taxon>Pseudomonadati</taxon>
        <taxon>Pseudomonadota</taxon>
        <taxon>Alphaproteobacteria</taxon>
        <taxon>Rhodobacterales</taxon>
        <taxon>Paracoccaceae</taxon>
        <taxon>Cereibacter</taxon>
    </lineage>
</organism>
<dbReference type="RefSeq" id="WP_118999811.1">
    <property type="nucleotide sequence ID" value="NZ_QWGP01000006.1"/>
</dbReference>
<keyword evidence="1" id="KW-0378">Hydrolase</keyword>
<dbReference type="NCBIfam" id="TIGR01459">
    <property type="entry name" value="HAD-SF-IIA-hyp4"/>
    <property type="match status" value="1"/>
</dbReference>
<dbReference type="Proteomes" id="UP000266305">
    <property type="component" value="Unassembled WGS sequence"/>
</dbReference>
<reference evidence="1 2" key="1">
    <citation type="submission" date="2018-08" db="EMBL/GenBank/DDBJ databases">
        <title>Draft genome sequence of Rhodobacter sphaeroides FY.</title>
        <authorList>
            <person name="Rayyan A."/>
            <person name="Meyer T.E."/>
            <person name="Kyndt J.A."/>
        </authorList>
    </citation>
    <scope>NUCLEOTIDE SEQUENCE [LARGE SCALE GENOMIC DNA]</scope>
    <source>
        <strain evidence="1 2">FY</strain>
    </source>
</reference>
<dbReference type="InterPro" id="IPR036412">
    <property type="entry name" value="HAD-like_sf"/>
</dbReference>
<comment type="caution">
    <text evidence="1">The sequence shown here is derived from an EMBL/GenBank/DDBJ whole genome shotgun (WGS) entry which is preliminary data.</text>
</comment>
<dbReference type="InterPro" id="IPR023214">
    <property type="entry name" value="HAD_sf"/>
</dbReference>
<dbReference type="GO" id="GO:0016791">
    <property type="term" value="F:phosphatase activity"/>
    <property type="evidence" value="ECO:0007669"/>
    <property type="project" value="TreeGrafter"/>
</dbReference>
<dbReference type="GO" id="GO:0005737">
    <property type="term" value="C:cytoplasm"/>
    <property type="evidence" value="ECO:0007669"/>
    <property type="project" value="TreeGrafter"/>
</dbReference>
<dbReference type="InterPro" id="IPR006356">
    <property type="entry name" value="HAD-SF_hydro_IIA_hyp3"/>
</dbReference>
<dbReference type="AlphaFoldDB" id="A0AAX1UN85"/>
<dbReference type="Pfam" id="PF13344">
    <property type="entry name" value="Hydrolase_6"/>
    <property type="match status" value="1"/>
</dbReference>
<accession>A0AAX1UN85</accession>
<dbReference type="PANTHER" id="PTHR19288">
    <property type="entry name" value="4-NITROPHENYLPHOSPHATASE-RELATED"/>
    <property type="match status" value="1"/>
</dbReference>
<dbReference type="InterPro" id="IPR006357">
    <property type="entry name" value="HAD-SF_hydro_IIA"/>
</dbReference>
<dbReference type="Gene3D" id="3.40.50.1000">
    <property type="entry name" value="HAD superfamily/HAD-like"/>
    <property type="match status" value="2"/>
</dbReference>
<evidence type="ECO:0000313" key="1">
    <source>
        <dbReference type="EMBL" id="RHZ96074.1"/>
    </source>
</evidence>
<gene>
    <name evidence="1" type="ORF">D1114_08080</name>
</gene>
<sequence>MTRIIASLSEVSAGYSALFCDLWGCLHDGKRPFAEAVEALRAFRARGGTVLLMTNAPRPKPSVIRQLESIGVPPDCYDEVTSSGDAAQYALVTGAVGRRVYHLGPQKDETFFTELSPDLQKVAATEAPIVRVPLEEAEGIVCTGLFDDLTETPEDYRATLLYAKTQGLKLLCANPDIVVDFGDKRIYCAGAIAEAYDAMGGQSLYFGKPHPPIYDLARRRLEALRPGVPADEILCVGDGIATDIRGAVAEGLDSLFITGGLAASVFGENGETLDQDGLEHWLAEAELSPTLTIARLR</sequence>
<dbReference type="CDD" id="cd07525">
    <property type="entry name" value="HAD_like"/>
    <property type="match status" value="1"/>
</dbReference>
<dbReference type="EMBL" id="QWGP01000006">
    <property type="protein sequence ID" value="RHZ96074.1"/>
    <property type="molecule type" value="Genomic_DNA"/>
</dbReference>
<dbReference type="NCBIfam" id="TIGR01460">
    <property type="entry name" value="HAD-SF-IIA"/>
    <property type="match status" value="1"/>
</dbReference>
<protein>
    <submittedName>
        <fullName evidence="1">TIGR01459 family HAD-type hydrolase</fullName>
    </submittedName>
</protein>
<dbReference type="PANTHER" id="PTHR19288:SF90">
    <property type="entry name" value="OS08G0542600 PROTEIN"/>
    <property type="match status" value="1"/>
</dbReference>